<proteinExistence type="predicted"/>
<feature type="chain" id="PRO_5042102561" description="Extracellular membrane protein CFEM domain-containing protein" evidence="1">
    <location>
        <begin position="21"/>
        <end position="171"/>
    </location>
</feature>
<evidence type="ECO:0000256" key="1">
    <source>
        <dbReference type="SAM" id="SignalP"/>
    </source>
</evidence>
<comment type="caution">
    <text evidence="2">The sequence shown here is derived from an EMBL/GenBank/DDBJ whole genome shotgun (WGS) entry which is preliminary data.</text>
</comment>
<evidence type="ECO:0000313" key="3">
    <source>
        <dbReference type="Proteomes" id="UP001194580"/>
    </source>
</evidence>
<evidence type="ECO:0008006" key="4">
    <source>
        <dbReference type="Google" id="ProtNLM"/>
    </source>
</evidence>
<sequence>MKFTTLAPIAALAIASIVFAQNEACQTCLQTSLKALPLCAGVNVTLGEFDPNSKPEYAACLCQSTSGSWIDSCIASKTCSDDILSFKASYAESLTGMGLNCNGTTPTFIPAPSASVAPSSALPSGGSPTSGGAGAAKPTGANAGNVNGPSFLLAETMGVLAVVAAIGANFL</sequence>
<dbReference type="Proteomes" id="UP001194580">
    <property type="component" value="Unassembled WGS sequence"/>
</dbReference>
<keyword evidence="1" id="KW-0732">Signal</keyword>
<dbReference type="AlphaFoldDB" id="A0AAD4DCV2"/>
<organism evidence="2 3">
    <name type="scientific">Linnemannia exigua</name>
    <dbReference type="NCBI Taxonomy" id="604196"/>
    <lineage>
        <taxon>Eukaryota</taxon>
        <taxon>Fungi</taxon>
        <taxon>Fungi incertae sedis</taxon>
        <taxon>Mucoromycota</taxon>
        <taxon>Mortierellomycotina</taxon>
        <taxon>Mortierellomycetes</taxon>
        <taxon>Mortierellales</taxon>
        <taxon>Mortierellaceae</taxon>
        <taxon>Linnemannia</taxon>
    </lineage>
</organism>
<feature type="signal peptide" evidence="1">
    <location>
        <begin position="1"/>
        <end position="20"/>
    </location>
</feature>
<keyword evidence="3" id="KW-1185">Reference proteome</keyword>
<accession>A0AAD4DCV2</accession>
<protein>
    <recommendedName>
        <fullName evidence="4">Extracellular membrane protein CFEM domain-containing protein</fullName>
    </recommendedName>
</protein>
<gene>
    <name evidence="2" type="ORF">BGZ95_009415</name>
</gene>
<reference evidence="2" key="1">
    <citation type="journal article" date="2020" name="Fungal Divers.">
        <title>Resolving the Mortierellaceae phylogeny through synthesis of multi-gene phylogenetics and phylogenomics.</title>
        <authorList>
            <person name="Vandepol N."/>
            <person name="Liber J."/>
            <person name="Desiro A."/>
            <person name="Na H."/>
            <person name="Kennedy M."/>
            <person name="Barry K."/>
            <person name="Grigoriev I.V."/>
            <person name="Miller A.N."/>
            <person name="O'Donnell K."/>
            <person name="Stajich J.E."/>
            <person name="Bonito G."/>
        </authorList>
    </citation>
    <scope>NUCLEOTIDE SEQUENCE</scope>
    <source>
        <strain evidence="2">NRRL 28262</strain>
    </source>
</reference>
<name>A0AAD4DCV2_9FUNG</name>
<dbReference type="EMBL" id="JAAAIL010000555">
    <property type="protein sequence ID" value="KAG0274848.1"/>
    <property type="molecule type" value="Genomic_DNA"/>
</dbReference>
<evidence type="ECO:0000313" key="2">
    <source>
        <dbReference type="EMBL" id="KAG0274848.1"/>
    </source>
</evidence>